<dbReference type="Proteomes" id="UP001642260">
    <property type="component" value="Unassembled WGS sequence"/>
</dbReference>
<gene>
    <name evidence="1" type="ORF">ERUC_LOCUS24670</name>
</gene>
<accession>A0ABC8KIG0</accession>
<reference evidence="1 2" key="1">
    <citation type="submission" date="2022-03" db="EMBL/GenBank/DDBJ databases">
        <authorList>
            <person name="Macdonald S."/>
            <person name="Ahmed S."/>
            <person name="Newling K."/>
        </authorList>
    </citation>
    <scope>NUCLEOTIDE SEQUENCE [LARGE SCALE GENOMIC DNA]</scope>
</reference>
<protein>
    <submittedName>
        <fullName evidence="1">Uncharacterized protein</fullName>
    </submittedName>
</protein>
<keyword evidence="2" id="KW-1185">Reference proteome</keyword>
<evidence type="ECO:0000313" key="1">
    <source>
        <dbReference type="EMBL" id="CAH8358914.1"/>
    </source>
</evidence>
<sequence>MVFGTFLEHNSHHHHHHHHRCHLHLHLHRGSMAEKPRQVMEYEDLSNVMKVSSHHKRKVKSDSMAKDEDIDKEADNFIKLEHLKFNKWT</sequence>
<dbReference type="EMBL" id="CAKOAT010255154">
    <property type="protein sequence ID" value="CAH8358914.1"/>
    <property type="molecule type" value="Genomic_DNA"/>
</dbReference>
<evidence type="ECO:0000313" key="2">
    <source>
        <dbReference type="Proteomes" id="UP001642260"/>
    </source>
</evidence>
<dbReference type="AlphaFoldDB" id="A0ABC8KIG0"/>
<organism evidence="1 2">
    <name type="scientific">Eruca vesicaria subsp. sativa</name>
    <name type="common">Garden rocket</name>
    <name type="synonym">Eruca sativa</name>
    <dbReference type="NCBI Taxonomy" id="29727"/>
    <lineage>
        <taxon>Eukaryota</taxon>
        <taxon>Viridiplantae</taxon>
        <taxon>Streptophyta</taxon>
        <taxon>Embryophyta</taxon>
        <taxon>Tracheophyta</taxon>
        <taxon>Spermatophyta</taxon>
        <taxon>Magnoliopsida</taxon>
        <taxon>eudicotyledons</taxon>
        <taxon>Gunneridae</taxon>
        <taxon>Pentapetalae</taxon>
        <taxon>rosids</taxon>
        <taxon>malvids</taxon>
        <taxon>Brassicales</taxon>
        <taxon>Brassicaceae</taxon>
        <taxon>Brassiceae</taxon>
        <taxon>Eruca</taxon>
    </lineage>
</organism>
<comment type="caution">
    <text evidence="1">The sequence shown here is derived from an EMBL/GenBank/DDBJ whole genome shotgun (WGS) entry which is preliminary data.</text>
</comment>
<name>A0ABC8KIG0_ERUVS</name>
<proteinExistence type="predicted"/>